<dbReference type="RefSeq" id="WP_103388591.1">
    <property type="nucleotide sequence ID" value="NZ_BKAV01000002.1"/>
</dbReference>
<dbReference type="PANTHER" id="PTHR42756:SF1">
    <property type="entry name" value="TRANSCRIPTIONAL REPRESSOR OF EMRAB OPERON"/>
    <property type="match status" value="1"/>
</dbReference>
<dbReference type="Gene3D" id="1.10.10.10">
    <property type="entry name" value="Winged helix-like DNA-binding domain superfamily/Winged helix DNA-binding domain"/>
    <property type="match status" value="1"/>
</dbReference>
<dbReference type="SUPFAM" id="SSF46785">
    <property type="entry name" value="Winged helix' DNA-binding domain"/>
    <property type="match status" value="1"/>
</dbReference>
<dbReference type="PROSITE" id="PS50995">
    <property type="entry name" value="HTH_MARR_2"/>
    <property type="match status" value="1"/>
</dbReference>
<dbReference type="PANTHER" id="PTHR42756">
    <property type="entry name" value="TRANSCRIPTIONAL REGULATOR, MARR"/>
    <property type="match status" value="1"/>
</dbReference>
<reference evidence="6 7" key="1">
    <citation type="submission" date="2018-06" db="EMBL/GenBank/DDBJ databases">
        <authorList>
            <consortium name="Pathogen Informatics"/>
            <person name="Doyle S."/>
        </authorList>
    </citation>
    <scope>NUCLEOTIDE SEQUENCE [LARGE SCALE GENOMIC DNA]</scope>
    <source>
        <strain evidence="6 7">NCTC12413</strain>
    </source>
</reference>
<dbReference type="InterPro" id="IPR036390">
    <property type="entry name" value="WH_DNA-bd_sf"/>
</dbReference>
<keyword evidence="3" id="KW-0804">Transcription</keyword>
<evidence type="ECO:0000256" key="3">
    <source>
        <dbReference type="ARBA" id="ARBA00023163"/>
    </source>
</evidence>
<organism evidence="6 7">
    <name type="scientific">Staphylococcus arlettae</name>
    <dbReference type="NCBI Taxonomy" id="29378"/>
    <lineage>
        <taxon>Bacteria</taxon>
        <taxon>Bacillati</taxon>
        <taxon>Bacillota</taxon>
        <taxon>Bacilli</taxon>
        <taxon>Bacillales</taxon>
        <taxon>Staphylococcaceae</taxon>
        <taxon>Staphylococcus</taxon>
    </lineage>
</organism>
<dbReference type="AlphaFoldDB" id="A0A380CVZ5"/>
<dbReference type="OrthoDB" id="2411388at2"/>
<dbReference type="InterPro" id="IPR000835">
    <property type="entry name" value="HTH_MarR-typ"/>
</dbReference>
<evidence type="ECO:0000313" key="8">
    <source>
        <dbReference type="Proteomes" id="UP000321598"/>
    </source>
</evidence>
<evidence type="ECO:0000313" key="7">
    <source>
        <dbReference type="Proteomes" id="UP000254956"/>
    </source>
</evidence>
<accession>A0A380CVZ5</accession>
<keyword evidence="1" id="KW-0805">Transcription regulation</keyword>
<dbReference type="EMBL" id="BKAV01000002">
    <property type="protein sequence ID" value="GEP99248.1"/>
    <property type="molecule type" value="Genomic_DNA"/>
</dbReference>
<evidence type="ECO:0000259" key="4">
    <source>
        <dbReference type="PROSITE" id="PS50995"/>
    </source>
</evidence>
<dbReference type="InterPro" id="IPR036388">
    <property type="entry name" value="WH-like_DNA-bd_sf"/>
</dbReference>
<dbReference type="Pfam" id="PF01047">
    <property type="entry name" value="MarR"/>
    <property type="match status" value="1"/>
</dbReference>
<dbReference type="GO" id="GO:0003700">
    <property type="term" value="F:DNA-binding transcription factor activity"/>
    <property type="evidence" value="ECO:0007669"/>
    <property type="project" value="InterPro"/>
</dbReference>
<evidence type="ECO:0000256" key="1">
    <source>
        <dbReference type="ARBA" id="ARBA00023015"/>
    </source>
</evidence>
<sequence>MNEFYLIDSPTYSKLEKLKKSYENLDIISVMLYLELNKAYKVMKKNYDKFSDEFGLTEAKFSIMMLLSYEENMILSPSELSKKIGNKKSTITGILKGLEQQNLIQRVNIGQDKRTNYVQLTKEGQLKLQNFLPHNYDLVADMFKAFDEEEKATFLNLVNKLRLNIEKDDNNG</sequence>
<keyword evidence="8" id="KW-1185">Reference proteome</keyword>
<dbReference type="SMART" id="SM00347">
    <property type="entry name" value="HTH_MARR"/>
    <property type="match status" value="1"/>
</dbReference>
<dbReference type="Proteomes" id="UP000321598">
    <property type="component" value="Unassembled WGS sequence"/>
</dbReference>
<dbReference type="PRINTS" id="PR00598">
    <property type="entry name" value="HTHMARR"/>
</dbReference>
<evidence type="ECO:0000313" key="5">
    <source>
        <dbReference type="EMBL" id="GEP99248.1"/>
    </source>
</evidence>
<name>A0A380CVZ5_9STAP</name>
<dbReference type="Proteomes" id="UP000254956">
    <property type="component" value="Unassembled WGS sequence"/>
</dbReference>
<keyword evidence="2" id="KW-0238">DNA-binding</keyword>
<dbReference type="EMBL" id="UGZE01000001">
    <property type="protein sequence ID" value="SUJ28910.1"/>
    <property type="molecule type" value="Genomic_DNA"/>
</dbReference>
<dbReference type="GO" id="GO:0003677">
    <property type="term" value="F:DNA binding"/>
    <property type="evidence" value="ECO:0007669"/>
    <property type="project" value="UniProtKB-KW"/>
</dbReference>
<proteinExistence type="predicted"/>
<evidence type="ECO:0000313" key="6">
    <source>
        <dbReference type="EMBL" id="SUJ28910.1"/>
    </source>
</evidence>
<reference evidence="5 8" key="2">
    <citation type="submission" date="2019-07" db="EMBL/GenBank/DDBJ databases">
        <title>Whole genome shotgun sequence of Staphylococcus arlettae NBRC 109765.</title>
        <authorList>
            <person name="Hosoyama A."/>
            <person name="Uohara A."/>
            <person name="Ohji S."/>
            <person name="Ichikawa N."/>
        </authorList>
    </citation>
    <scope>NUCLEOTIDE SEQUENCE [LARGE SCALE GENOMIC DNA]</scope>
    <source>
        <strain evidence="5 8">NBRC 109765</strain>
    </source>
</reference>
<gene>
    <name evidence="6" type="primary">yusO_2</name>
    <name evidence="6" type="ORF">NCTC12413_02539</name>
    <name evidence="5" type="ORF">SAR03_02860</name>
</gene>
<protein>
    <submittedName>
        <fullName evidence="6">Transcriptional regulator YetL, MarR family</fullName>
    </submittedName>
</protein>
<evidence type="ECO:0000256" key="2">
    <source>
        <dbReference type="ARBA" id="ARBA00023125"/>
    </source>
</evidence>
<feature type="domain" description="HTH marR-type" evidence="4">
    <location>
        <begin position="29"/>
        <end position="163"/>
    </location>
</feature>